<evidence type="ECO:0000256" key="1">
    <source>
        <dbReference type="SAM" id="MobiDB-lite"/>
    </source>
</evidence>
<protein>
    <submittedName>
        <fullName evidence="2">Uncharacterized protein</fullName>
    </submittedName>
</protein>
<feature type="compositionally biased region" description="Gly residues" evidence="1">
    <location>
        <begin position="40"/>
        <end position="53"/>
    </location>
</feature>
<dbReference type="Proteomes" id="UP000215902">
    <property type="component" value="Unassembled WGS sequence"/>
</dbReference>
<sequence length="151" mass="15230">MKKQQQSNGLCDVSDEDSGDARSNGMSDIAVGRLLNATNGVGGGGDGGGGSSGGSDSEGSGRHNHSSAGSSKPESTEFPGSMFRQEFTVGGNCFFGGAVADGSPAGIDFASEDSAKGEGFLQHLSACNNYHRQWGFGTGGYNGVGTSYLPF</sequence>
<evidence type="ECO:0000313" key="3">
    <source>
        <dbReference type="Proteomes" id="UP000215902"/>
    </source>
</evidence>
<feature type="region of interest" description="Disordered" evidence="1">
    <location>
        <begin position="1"/>
        <end position="82"/>
    </location>
</feature>
<dbReference type="EMBL" id="NIVC01000421">
    <property type="protein sequence ID" value="PAA83379.1"/>
    <property type="molecule type" value="Genomic_DNA"/>
</dbReference>
<reference evidence="2 3" key="1">
    <citation type="submission" date="2017-06" db="EMBL/GenBank/DDBJ databases">
        <title>A platform for efficient transgenesis in Macrostomum lignano, a flatworm model organism for stem cell research.</title>
        <authorList>
            <person name="Berezikov E."/>
        </authorList>
    </citation>
    <scope>NUCLEOTIDE SEQUENCE [LARGE SCALE GENOMIC DNA]</scope>
    <source>
        <strain evidence="2">DV1</strain>
        <tissue evidence="2">Whole organism</tissue>
    </source>
</reference>
<gene>
    <name evidence="2" type="ORF">BOX15_Mlig023301g1</name>
</gene>
<keyword evidence="3" id="KW-1185">Reference proteome</keyword>
<proteinExistence type="predicted"/>
<organism evidence="2 3">
    <name type="scientific">Macrostomum lignano</name>
    <dbReference type="NCBI Taxonomy" id="282301"/>
    <lineage>
        <taxon>Eukaryota</taxon>
        <taxon>Metazoa</taxon>
        <taxon>Spiralia</taxon>
        <taxon>Lophotrochozoa</taxon>
        <taxon>Platyhelminthes</taxon>
        <taxon>Rhabditophora</taxon>
        <taxon>Macrostomorpha</taxon>
        <taxon>Macrostomida</taxon>
        <taxon>Macrostomidae</taxon>
        <taxon>Macrostomum</taxon>
    </lineage>
</organism>
<evidence type="ECO:0000313" key="2">
    <source>
        <dbReference type="EMBL" id="PAA83379.1"/>
    </source>
</evidence>
<comment type="caution">
    <text evidence="2">The sequence shown here is derived from an EMBL/GenBank/DDBJ whole genome shotgun (WGS) entry which is preliminary data.</text>
</comment>
<name>A0A267GDJ7_9PLAT</name>
<accession>A0A267GDJ7</accession>
<dbReference type="AlphaFoldDB" id="A0A267GDJ7"/>